<evidence type="ECO:0000313" key="6">
    <source>
        <dbReference type="Proteomes" id="UP000054997"/>
    </source>
</evidence>
<organism evidence="5 6">
    <name type="scientific">Legionella londiniensis</name>
    <dbReference type="NCBI Taxonomy" id="45068"/>
    <lineage>
        <taxon>Bacteria</taxon>
        <taxon>Pseudomonadati</taxon>
        <taxon>Pseudomonadota</taxon>
        <taxon>Gammaproteobacteria</taxon>
        <taxon>Legionellales</taxon>
        <taxon>Legionellaceae</taxon>
        <taxon>Legionella</taxon>
    </lineage>
</organism>
<dbReference type="PANTHER" id="PTHR43140:SF1">
    <property type="entry name" value="TYPE I RESTRICTION ENZYME ECOKI SPECIFICITY SUBUNIT"/>
    <property type="match status" value="1"/>
</dbReference>
<dbReference type="GO" id="GO:0003677">
    <property type="term" value="F:DNA binding"/>
    <property type="evidence" value="ECO:0007669"/>
    <property type="project" value="UniProtKB-KW"/>
</dbReference>
<dbReference type="InterPro" id="IPR044946">
    <property type="entry name" value="Restrct_endonuc_typeI_TRD_sf"/>
</dbReference>
<reference evidence="5 6" key="1">
    <citation type="submission" date="2015-11" db="EMBL/GenBank/DDBJ databases">
        <title>Genomic analysis of 38 Legionella species identifies large and diverse effector repertoires.</title>
        <authorList>
            <person name="Burstein D."/>
            <person name="Amaro F."/>
            <person name="Zusman T."/>
            <person name="Lifshitz Z."/>
            <person name="Cohen O."/>
            <person name="Gilbert J.A."/>
            <person name="Pupko T."/>
            <person name="Shuman H.A."/>
            <person name="Segal G."/>
        </authorList>
    </citation>
    <scope>NUCLEOTIDE SEQUENCE [LARGE SCALE GENOMIC DNA]</scope>
    <source>
        <strain evidence="5 6">ATCC 49505</strain>
    </source>
</reference>
<dbReference type="Gene3D" id="1.10.287.1120">
    <property type="entry name" value="Bipartite methylase S protein"/>
    <property type="match status" value="1"/>
</dbReference>
<dbReference type="InterPro" id="IPR000055">
    <property type="entry name" value="Restrct_endonuc_typeI_TRD"/>
</dbReference>
<evidence type="ECO:0000256" key="1">
    <source>
        <dbReference type="ARBA" id="ARBA00010923"/>
    </source>
</evidence>
<keyword evidence="6" id="KW-1185">Reference proteome</keyword>
<dbReference type="OrthoDB" id="5653875at2"/>
<proteinExistence type="inferred from homology"/>
<keyword evidence="3" id="KW-0238">DNA-binding</keyword>
<dbReference type="PANTHER" id="PTHR43140">
    <property type="entry name" value="TYPE-1 RESTRICTION ENZYME ECOKI SPECIFICITY PROTEIN"/>
    <property type="match status" value="1"/>
</dbReference>
<sequence>MKQYPGYKKSEKKWLNEIPEHWNFKRAKSVFKTIDIRSIDGSEELLSVSEKNGVALRKNTNVTMFQAESYANYKLCWPQDLVINSLWAWMTGLGFSEYHGIISTAYSVFRIWNQDSFNYKYGNYLLRSKIYNWEFRVRSKGIWRSRYQLSDDSFLSMPLLLPPLEEQQQITRYLDWKTARINKFIKAKKKLITLLKEQKQNIISEAVTKGVNSNVEMKDSEIEWLGEIPRHWIVKKIRHFCSCQNGISESGDFFTKGYPFISYGDVYKHRVLPNSIEGKANSNEKQQITYSVQQGDIFFTRTSEALDEVGITSVCLETIPNAIFSGFLIRVRPNRKIINELFSKYYFQATCVREYFTKEMNIVTRASLGQNLLKNLPVLLPPYHEQLEIAEKLEEESKLINATISRAEKEIELIQEYKTRLISDVVTGKIDVRSVAIPDFDPIETDTDVSEDNVDERVMENME</sequence>
<dbReference type="GO" id="GO:0008168">
    <property type="term" value="F:methyltransferase activity"/>
    <property type="evidence" value="ECO:0007669"/>
    <property type="project" value="UniProtKB-KW"/>
</dbReference>
<dbReference type="Gene3D" id="3.90.220.20">
    <property type="entry name" value="DNA methylase specificity domains"/>
    <property type="match status" value="2"/>
</dbReference>
<dbReference type="GO" id="GO:0009307">
    <property type="term" value="P:DNA restriction-modification system"/>
    <property type="evidence" value="ECO:0007669"/>
    <property type="project" value="UniProtKB-KW"/>
</dbReference>
<feature type="domain" description="Type I restriction modification DNA specificity" evidence="4">
    <location>
        <begin position="232"/>
        <end position="412"/>
    </location>
</feature>
<comment type="similarity">
    <text evidence="1">Belongs to the type-I restriction system S methylase family.</text>
</comment>
<evidence type="ECO:0000256" key="2">
    <source>
        <dbReference type="ARBA" id="ARBA00022747"/>
    </source>
</evidence>
<keyword evidence="5" id="KW-0808">Transferase</keyword>
<accession>A0A0W0VSP2</accession>
<dbReference type="SUPFAM" id="SSF116734">
    <property type="entry name" value="DNA methylase specificity domain"/>
    <property type="match status" value="2"/>
</dbReference>
<dbReference type="RefSeq" id="WP_058528057.1">
    <property type="nucleotide sequence ID" value="NZ_CAAAHZ010000005.1"/>
</dbReference>
<dbReference type="PATRIC" id="fig|45068.5.peg.33"/>
<protein>
    <submittedName>
        <fullName evidence="5">Putative type I restriction-modification system (Methylase S subunit)</fullName>
    </submittedName>
</protein>
<dbReference type="GO" id="GO:0032259">
    <property type="term" value="P:methylation"/>
    <property type="evidence" value="ECO:0007669"/>
    <property type="project" value="UniProtKB-KW"/>
</dbReference>
<keyword evidence="2" id="KW-0680">Restriction system</keyword>
<gene>
    <name evidence="5" type="ORF">Llon_0032</name>
</gene>
<dbReference type="Pfam" id="PF01420">
    <property type="entry name" value="Methylase_S"/>
    <property type="match status" value="1"/>
</dbReference>
<dbReference type="Proteomes" id="UP000054997">
    <property type="component" value="Unassembled WGS sequence"/>
</dbReference>
<dbReference type="EMBL" id="LNYK01000001">
    <property type="protein sequence ID" value="KTD23147.1"/>
    <property type="molecule type" value="Genomic_DNA"/>
</dbReference>
<evidence type="ECO:0000259" key="4">
    <source>
        <dbReference type="Pfam" id="PF01420"/>
    </source>
</evidence>
<dbReference type="AlphaFoldDB" id="A0A0W0VSP2"/>
<dbReference type="InterPro" id="IPR051212">
    <property type="entry name" value="Type-I_RE_S_subunit"/>
</dbReference>
<comment type="caution">
    <text evidence="5">The sequence shown here is derived from an EMBL/GenBank/DDBJ whole genome shotgun (WGS) entry which is preliminary data.</text>
</comment>
<name>A0A0W0VSP2_9GAMM</name>
<dbReference type="STRING" id="45068.Llon_0032"/>
<evidence type="ECO:0000313" key="5">
    <source>
        <dbReference type="EMBL" id="KTD23147.1"/>
    </source>
</evidence>
<evidence type="ECO:0000256" key="3">
    <source>
        <dbReference type="ARBA" id="ARBA00023125"/>
    </source>
</evidence>
<dbReference type="CDD" id="cd17517">
    <property type="entry name" value="RMtype1_S_EcoKI_StySPI-TRD2-CR2_like"/>
    <property type="match status" value="1"/>
</dbReference>
<keyword evidence="5" id="KW-0489">Methyltransferase</keyword>